<dbReference type="OrthoDB" id="333239at2759"/>
<dbReference type="SMART" id="SM00213">
    <property type="entry name" value="UBQ"/>
    <property type="match status" value="1"/>
</dbReference>
<dbReference type="PANTHER" id="PTHR43982:SF1">
    <property type="entry name" value="UBIQUITIN CARBOXYL-TERMINAL HYDROLASE 14"/>
    <property type="match status" value="1"/>
</dbReference>
<dbReference type="InterPro" id="IPR044635">
    <property type="entry name" value="UBP14-like"/>
</dbReference>
<keyword evidence="5 6" id="KW-0788">Thiol protease</keyword>
<dbReference type="SUPFAM" id="SSF54236">
    <property type="entry name" value="Ubiquitin-like"/>
    <property type="match status" value="1"/>
</dbReference>
<dbReference type="AlphaFoldDB" id="A0A2H3JLR1"/>
<evidence type="ECO:0000259" key="9">
    <source>
        <dbReference type="PROSITE" id="PS50235"/>
    </source>
</evidence>
<dbReference type="GO" id="GO:0061136">
    <property type="term" value="P:regulation of proteasomal protein catabolic process"/>
    <property type="evidence" value="ECO:0007669"/>
    <property type="project" value="TreeGrafter"/>
</dbReference>
<dbReference type="STRING" id="742152.A0A2H3JLR1"/>
<feature type="domain" description="USP" evidence="9">
    <location>
        <begin position="105"/>
        <end position="528"/>
    </location>
</feature>
<dbReference type="PANTHER" id="PTHR43982">
    <property type="entry name" value="UBIQUITIN CARBOXYL-TERMINAL HYDROLASE"/>
    <property type="match status" value="1"/>
</dbReference>
<dbReference type="Pfam" id="PF00240">
    <property type="entry name" value="ubiquitin"/>
    <property type="match status" value="1"/>
</dbReference>
<evidence type="ECO:0000259" key="8">
    <source>
        <dbReference type="PROSITE" id="PS50053"/>
    </source>
</evidence>
<reference evidence="10 11" key="1">
    <citation type="journal article" date="2012" name="Science">
        <title>The Paleozoic origin of enzymatic lignin decomposition reconstructed from 31 fungal genomes.</title>
        <authorList>
            <person name="Floudas D."/>
            <person name="Binder M."/>
            <person name="Riley R."/>
            <person name="Barry K."/>
            <person name="Blanchette R.A."/>
            <person name="Henrissat B."/>
            <person name="Martinez A.T."/>
            <person name="Otillar R."/>
            <person name="Spatafora J.W."/>
            <person name="Yadav J.S."/>
            <person name="Aerts A."/>
            <person name="Benoit I."/>
            <person name="Boyd A."/>
            <person name="Carlson A."/>
            <person name="Copeland A."/>
            <person name="Coutinho P.M."/>
            <person name="de Vries R.P."/>
            <person name="Ferreira P."/>
            <person name="Findley K."/>
            <person name="Foster B."/>
            <person name="Gaskell J."/>
            <person name="Glotzer D."/>
            <person name="Gorecki P."/>
            <person name="Heitman J."/>
            <person name="Hesse C."/>
            <person name="Hori C."/>
            <person name="Igarashi K."/>
            <person name="Jurgens J.A."/>
            <person name="Kallen N."/>
            <person name="Kersten P."/>
            <person name="Kohler A."/>
            <person name="Kuees U."/>
            <person name="Kumar T.K.A."/>
            <person name="Kuo A."/>
            <person name="LaButti K."/>
            <person name="Larrondo L.F."/>
            <person name="Lindquist E."/>
            <person name="Ling A."/>
            <person name="Lombard V."/>
            <person name="Lucas S."/>
            <person name="Lundell T."/>
            <person name="Martin R."/>
            <person name="McLaughlin D.J."/>
            <person name="Morgenstern I."/>
            <person name="Morin E."/>
            <person name="Murat C."/>
            <person name="Nagy L.G."/>
            <person name="Nolan M."/>
            <person name="Ohm R.A."/>
            <person name="Patyshakuliyeva A."/>
            <person name="Rokas A."/>
            <person name="Ruiz-Duenas F.J."/>
            <person name="Sabat G."/>
            <person name="Salamov A."/>
            <person name="Samejima M."/>
            <person name="Schmutz J."/>
            <person name="Slot J.C."/>
            <person name="St John F."/>
            <person name="Stenlid J."/>
            <person name="Sun H."/>
            <person name="Sun S."/>
            <person name="Syed K."/>
            <person name="Tsang A."/>
            <person name="Wiebenga A."/>
            <person name="Young D."/>
            <person name="Pisabarro A."/>
            <person name="Eastwood D.C."/>
            <person name="Martin F."/>
            <person name="Cullen D."/>
            <person name="Grigoriev I.V."/>
            <person name="Hibbett D.S."/>
        </authorList>
    </citation>
    <scope>NUCLEOTIDE SEQUENCE [LARGE SCALE GENOMIC DNA]</scope>
    <source>
        <strain evidence="10 11">MD-104</strain>
    </source>
</reference>
<proteinExistence type="inferred from homology"/>
<sequence>MAPLAVKIKHAGKVLDVQLDPDQPATVFKEAVYQVTGVPPDRMKVMIKGGVLKDDTDWKKVGPKEGQTFMVIGAAGELPKPPEKPVVFLEDMDDTALAEALSLPVGLKNLGNTCYMNATLQAMRAIPELQTALQSGAPPGLPSSLSGLFQQMSRTTDSVVPAGFLAALRQAFPQFAEQSRGQKSMGGMLAMYAQQDAEECWSQLTNALKEVPGLPGPSGAASKKFIDQYMAGEMRRELKCDEAPEEPPTVTFEKVLKIECNISITTNFMLQGIKDALDQKIEKTSPTLGRDATYSASSRLSRLPTYLAVHMVRFAWRRDINKKAKIMRKVKFPTDFDAIDLVTDELKAKILPLSTRYKKIEGDRSERRSVRKRAKARSEAAARASATPATDGDSAAMEVDAEAPSAAQPELEPEEVYRDRERRELEELIHPDLREDAGCSVSAQYELIAIVTHKGAAADAGHYIGFVKKSAVQAASTAGPSAAAGAEEDEDWYKFDDDKVSIFPKDKLATLDGGGEDSSAYVLLYKTKPLV</sequence>
<evidence type="ECO:0000256" key="1">
    <source>
        <dbReference type="ARBA" id="ARBA00000707"/>
    </source>
</evidence>
<evidence type="ECO:0000256" key="5">
    <source>
        <dbReference type="ARBA" id="ARBA00022807"/>
    </source>
</evidence>
<dbReference type="GO" id="GO:0004843">
    <property type="term" value="F:cysteine-type deubiquitinase activity"/>
    <property type="evidence" value="ECO:0007669"/>
    <property type="project" value="UniProtKB-UniRule"/>
</dbReference>
<dbReference type="InterPro" id="IPR038765">
    <property type="entry name" value="Papain-like_cys_pep_sf"/>
</dbReference>
<keyword evidence="11" id="KW-1185">Reference proteome</keyword>
<evidence type="ECO:0000256" key="6">
    <source>
        <dbReference type="RuleBase" id="RU366025"/>
    </source>
</evidence>
<organism evidence="10 11">
    <name type="scientific">Wolfiporia cocos (strain MD-104)</name>
    <name type="common">Brown rot fungus</name>
    <dbReference type="NCBI Taxonomy" id="742152"/>
    <lineage>
        <taxon>Eukaryota</taxon>
        <taxon>Fungi</taxon>
        <taxon>Dikarya</taxon>
        <taxon>Basidiomycota</taxon>
        <taxon>Agaricomycotina</taxon>
        <taxon>Agaricomycetes</taxon>
        <taxon>Polyporales</taxon>
        <taxon>Phaeolaceae</taxon>
        <taxon>Wolfiporia</taxon>
    </lineage>
</organism>
<dbReference type="InterPro" id="IPR018200">
    <property type="entry name" value="USP_CS"/>
</dbReference>
<keyword evidence="4 6" id="KW-0378">Hydrolase</keyword>
<dbReference type="Pfam" id="PF00443">
    <property type="entry name" value="UCH"/>
    <property type="match status" value="1"/>
</dbReference>
<feature type="domain" description="Ubiquitin-like" evidence="8">
    <location>
        <begin position="2"/>
        <end position="72"/>
    </location>
</feature>
<dbReference type="PROSITE" id="PS50235">
    <property type="entry name" value="USP_3"/>
    <property type="match status" value="1"/>
</dbReference>
<dbReference type="InterPro" id="IPR000626">
    <property type="entry name" value="Ubiquitin-like_dom"/>
</dbReference>
<keyword evidence="2 6" id="KW-0645">Protease</keyword>
<dbReference type="CDD" id="cd16104">
    <property type="entry name" value="Ubl_USP14_like"/>
    <property type="match status" value="1"/>
</dbReference>
<dbReference type="InterPro" id="IPR001394">
    <property type="entry name" value="Peptidase_C19_UCH"/>
</dbReference>
<dbReference type="Gene3D" id="3.90.70.10">
    <property type="entry name" value="Cysteine proteinases"/>
    <property type="match status" value="1"/>
</dbReference>
<dbReference type="GO" id="GO:0016579">
    <property type="term" value="P:protein deubiquitination"/>
    <property type="evidence" value="ECO:0007669"/>
    <property type="project" value="InterPro"/>
</dbReference>
<comment type="catalytic activity">
    <reaction evidence="1 6">
        <text>Thiol-dependent hydrolysis of ester, thioester, amide, peptide and isopeptide bonds formed by the C-terminal Gly of ubiquitin (a 76-residue protein attached to proteins as an intracellular targeting signal).</text>
        <dbReference type="EC" id="3.4.19.12"/>
    </reaction>
</comment>
<dbReference type="GO" id="GO:0070628">
    <property type="term" value="F:proteasome binding"/>
    <property type="evidence" value="ECO:0007669"/>
    <property type="project" value="TreeGrafter"/>
</dbReference>
<dbReference type="PROSITE" id="PS50053">
    <property type="entry name" value="UBIQUITIN_2"/>
    <property type="match status" value="1"/>
</dbReference>
<dbReference type="OMA" id="FKSDAEY"/>
<accession>A0A2H3JLR1</accession>
<dbReference type="EMBL" id="KB468135">
    <property type="protein sequence ID" value="PCH43146.1"/>
    <property type="molecule type" value="Genomic_DNA"/>
</dbReference>
<evidence type="ECO:0000313" key="10">
    <source>
        <dbReference type="EMBL" id="PCH43146.1"/>
    </source>
</evidence>
<dbReference type="Proteomes" id="UP000218811">
    <property type="component" value="Unassembled WGS sequence"/>
</dbReference>
<dbReference type="InterPro" id="IPR029071">
    <property type="entry name" value="Ubiquitin-like_domsf"/>
</dbReference>
<dbReference type="EC" id="3.4.19.12" evidence="6"/>
<evidence type="ECO:0000313" key="11">
    <source>
        <dbReference type="Proteomes" id="UP000218811"/>
    </source>
</evidence>
<dbReference type="InterPro" id="IPR028889">
    <property type="entry name" value="USP"/>
</dbReference>
<dbReference type="GO" id="GO:0043161">
    <property type="term" value="P:proteasome-mediated ubiquitin-dependent protein catabolic process"/>
    <property type="evidence" value="ECO:0007669"/>
    <property type="project" value="InterPro"/>
</dbReference>
<comment type="similarity">
    <text evidence="6">Belongs to the peptidase C19 family.</text>
</comment>
<gene>
    <name evidence="10" type="ORF">WOLCODRAFT_25749</name>
</gene>
<evidence type="ECO:0000256" key="2">
    <source>
        <dbReference type="ARBA" id="ARBA00022670"/>
    </source>
</evidence>
<dbReference type="PROSITE" id="PS00972">
    <property type="entry name" value="USP_1"/>
    <property type="match status" value="1"/>
</dbReference>
<name>A0A2H3JLR1_WOLCO</name>
<evidence type="ECO:0000256" key="3">
    <source>
        <dbReference type="ARBA" id="ARBA00022786"/>
    </source>
</evidence>
<keyword evidence="3 6" id="KW-0833">Ubl conjugation pathway</keyword>
<evidence type="ECO:0000256" key="7">
    <source>
        <dbReference type="SAM" id="MobiDB-lite"/>
    </source>
</evidence>
<dbReference type="PROSITE" id="PS00973">
    <property type="entry name" value="USP_2"/>
    <property type="match status" value="1"/>
</dbReference>
<feature type="region of interest" description="Disordered" evidence="7">
    <location>
        <begin position="362"/>
        <end position="418"/>
    </location>
</feature>
<dbReference type="SUPFAM" id="SSF54001">
    <property type="entry name" value="Cysteine proteinases"/>
    <property type="match status" value="1"/>
</dbReference>
<evidence type="ECO:0000256" key="4">
    <source>
        <dbReference type="ARBA" id="ARBA00022801"/>
    </source>
</evidence>
<dbReference type="Gene3D" id="3.10.20.90">
    <property type="entry name" value="Phosphatidylinositol 3-kinase Catalytic Subunit, Chain A, domain 1"/>
    <property type="match status" value="1"/>
</dbReference>
<dbReference type="CDD" id="cd02657">
    <property type="entry name" value="Peptidase_C19A"/>
    <property type="match status" value="1"/>
</dbReference>
<protein>
    <recommendedName>
        <fullName evidence="6">Ubiquitin carboxyl-terminal hydrolase</fullName>
        <ecNumber evidence="6">3.4.19.12</ecNumber>
    </recommendedName>
</protein>